<feature type="transmembrane region" description="Helical" evidence="2">
    <location>
        <begin position="21"/>
        <end position="42"/>
    </location>
</feature>
<feature type="region of interest" description="Disordered" evidence="1">
    <location>
        <begin position="47"/>
        <end position="70"/>
    </location>
</feature>
<accession>A0ABQ6IDI7</accession>
<feature type="compositionally biased region" description="Low complexity" evidence="1">
    <location>
        <begin position="55"/>
        <end position="70"/>
    </location>
</feature>
<evidence type="ECO:0000313" key="4">
    <source>
        <dbReference type="Proteomes" id="UP001157125"/>
    </source>
</evidence>
<reference evidence="4" key="1">
    <citation type="journal article" date="2019" name="Int. J. Syst. Evol. Microbiol.">
        <title>The Global Catalogue of Microorganisms (GCM) 10K type strain sequencing project: providing services to taxonomists for standard genome sequencing and annotation.</title>
        <authorList>
            <consortium name="The Broad Institute Genomics Platform"/>
            <consortium name="The Broad Institute Genome Sequencing Center for Infectious Disease"/>
            <person name="Wu L."/>
            <person name="Ma J."/>
        </authorList>
    </citation>
    <scope>NUCLEOTIDE SEQUENCE [LARGE SCALE GENOMIC DNA]</scope>
    <source>
        <strain evidence="4">NBRC 112299</strain>
    </source>
</reference>
<evidence type="ECO:0000313" key="3">
    <source>
        <dbReference type="EMBL" id="GMA35922.1"/>
    </source>
</evidence>
<evidence type="ECO:0008006" key="5">
    <source>
        <dbReference type="Google" id="ProtNLM"/>
    </source>
</evidence>
<dbReference type="RefSeq" id="WP_284328289.1">
    <property type="nucleotide sequence ID" value="NZ_BSUN01000001.1"/>
</dbReference>
<sequence length="215" mass="22537">MDGLRKPVGDQPAGVYWVRRILALVVIAVVVVALWFIVSSLLGAGDEAEAPETGTSTSPDATTDAAPDPSRACVADDVTLAVAATPTSVAAGSTPGFEVSIEDVGSSACTLSTTGEGTELVIRSGNEQYYSSTWCEEDPGFGETEWILQPGDRKSLQLTWSGERFDKSCEVISDWDAGTYWVAVAIGGVAADEVQFQAHRLSRGAGAAICDRESS</sequence>
<keyword evidence="4" id="KW-1185">Reference proteome</keyword>
<comment type="caution">
    <text evidence="3">The sequence shown here is derived from an EMBL/GenBank/DDBJ whole genome shotgun (WGS) entry which is preliminary data.</text>
</comment>
<organism evidence="3 4">
    <name type="scientific">Demequina litorisediminis</name>
    <dbReference type="NCBI Taxonomy" id="1849022"/>
    <lineage>
        <taxon>Bacteria</taxon>
        <taxon>Bacillati</taxon>
        <taxon>Actinomycetota</taxon>
        <taxon>Actinomycetes</taxon>
        <taxon>Micrococcales</taxon>
        <taxon>Demequinaceae</taxon>
        <taxon>Demequina</taxon>
    </lineage>
</organism>
<evidence type="ECO:0000256" key="2">
    <source>
        <dbReference type="SAM" id="Phobius"/>
    </source>
</evidence>
<dbReference type="EMBL" id="BSUN01000001">
    <property type="protein sequence ID" value="GMA35922.1"/>
    <property type="molecule type" value="Genomic_DNA"/>
</dbReference>
<keyword evidence="2" id="KW-1133">Transmembrane helix</keyword>
<evidence type="ECO:0000256" key="1">
    <source>
        <dbReference type="SAM" id="MobiDB-lite"/>
    </source>
</evidence>
<dbReference type="Proteomes" id="UP001157125">
    <property type="component" value="Unassembled WGS sequence"/>
</dbReference>
<keyword evidence="2" id="KW-0812">Transmembrane</keyword>
<gene>
    <name evidence="3" type="ORF">GCM10025876_21260</name>
</gene>
<name>A0ABQ6IDI7_9MICO</name>
<keyword evidence="2" id="KW-0472">Membrane</keyword>
<protein>
    <recommendedName>
        <fullName evidence="5">DUF4232 domain-containing protein</fullName>
    </recommendedName>
</protein>
<proteinExistence type="predicted"/>